<dbReference type="AlphaFoldDB" id="A0A1M4UU91"/>
<dbReference type="EMBL" id="FQVE01000001">
    <property type="protein sequence ID" value="SHE60282.1"/>
    <property type="molecule type" value="Genomic_DNA"/>
</dbReference>
<proteinExistence type="predicted"/>
<accession>A0A1M4UU91</accession>
<dbReference type="RefSeq" id="WP_073171066.1">
    <property type="nucleotide sequence ID" value="NZ_FQVE01000001.1"/>
</dbReference>
<evidence type="ECO:0000313" key="2">
    <source>
        <dbReference type="EMBL" id="SHE60282.1"/>
    </source>
</evidence>
<dbReference type="Proteomes" id="UP000184108">
    <property type="component" value="Unassembled WGS sequence"/>
</dbReference>
<sequence length="120" mass="14064">MRKNKKIENCANHLYNEFPKAEMFIEYSEKISVSEGILYVAEQENCYWFLDIVVQNCIKLNAVKYQKWKLLKNEDGEIIVVVSDRKDEMLLKINGPAKDFYFSSLTICKIGNNLLMPCEE</sequence>
<gene>
    <name evidence="2" type="ORF">SAMN02787073_0727</name>
</gene>
<reference evidence="3" key="1">
    <citation type="submission" date="2016-11" db="EMBL/GenBank/DDBJ databases">
        <authorList>
            <person name="Varghese N."/>
            <person name="Submissions S."/>
        </authorList>
    </citation>
    <scope>NUCLEOTIDE SEQUENCE [LARGE SCALE GENOMIC DNA]</scope>
    <source>
        <strain evidence="3">YR203</strain>
    </source>
</reference>
<evidence type="ECO:0000259" key="1">
    <source>
        <dbReference type="Pfam" id="PF21781"/>
    </source>
</evidence>
<dbReference type="InterPro" id="IPR049241">
    <property type="entry name" value="DUF6876"/>
</dbReference>
<evidence type="ECO:0000313" key="3">
    <source>
        <dbReference type="Proteomes" id="UP000184108"/>
    </source>
</evidence>
<name>A0A1M4UU91_9FLAO</name>
<feature type="domain" description="DUF6876" evidence="1">
    <location>
        <begin position="15"/>
        <end position="119"/>
    </location>
</feature>
<protein>
    <recommendedName>
        <fullName evidence="1">DUF6876 domain-containing protein</fullName>
    </recommendedName>
</protein>
<dbReference type="Pfam" id="PF21781">
    <property type="entry name" value="DUF6876"/>
    <property type="match status" value="1"/>
</dbReference>
<organism evidence="2 3">
    <name type="scientific">Chryseobacterium vrystaatense</name>
    <dbReference type="NCBI Taxonomy" id="307480"/>
    <lineage>
        <taxon>Bacteria</taxon>
        <taxon>Pseudomonadati</taxon>
        <taxon>Bacteroidota</taxon>
        <taxon>Flavobacteriia</taxon>
        <taxon>Flavobacteriales</taxon>
        <taxon>Weeksellaceae</taxon>
        <taxon>Chryseobacterium group</taxon>
        <taxon>Chryseobacterium</taxon>
    </lineage>
</organism>